<proteinExistence type="predicted"/>
<dbReference type="OrthoDB" id="1913265at2759"/>
<feature type="compositionally biased region" description="Low complexity" evidence="1">
    <location>
        <begin position="74"/>
        <end position="83"/>
    </location>
</feature>
<feature type="compositionally biased region" description="Low complexity" evidence="1">
    <location>
        <begin position="91"/>
        <end position="109"/>
    </location>
</feature>
<feature type="region of interest" description="Disordered" evidence="1">
    <location>
        <begin position="240"/>
        <end position="264"/>
    </location>
</feature>
<feature type="region of interest" description="Disordered" evidence="1">
    <location>
        <begin position="385"/>
        <end position="414"/>
    </location>
</feature>
<evidence type="ECO:0000313" key="2">
    <source>
        <dbReference type="EMBL" id="GBG61187.1"/>
    </source>
</evidence>
<accession>A0A388JTU5</accession>
<dbReference type="EMBL" id="BFEA01000017">
    <property type="protein sequence ID" value="GBG61187.1"/>
    <property type="molecule type" value="Genomic_DNA"/>
</dbReference>
<dbReference type="AlphaFoldDB" id="A0A388JTU5"/>
<dbReference type="PANTHER" id="PTHR36736">
    <property type="entry name" value="OS03G0100030 PROTEIN"/>
    <property type="match status" value="1"/>
</dbReference>
<evidence type="ECO:0000256" key="1">
    <source>
        <dbReference type="SAM" id="MobiDB-lite"/>
    </source>
</evidence>
<gene>
    <name evidence="2" type="ORF">CBR_g19263</name>
</gene>
<dbReference type="Proteomes" id="UP000265515">
    <property type="component" value="Unassembled WGS sequence"/>
</dbReference>
<feature type="region of interest" description="Disordered" evidence="1">
    <location>
        <begin position="74"/>
        <end position="140"/>
    </location>
</feature>
<dbReference type="Gramene" id="GBG61187">
    <property type="protein sequence ID" value="GBG61187"/>
    <property type="gene ID" value="CBR_g19263"/>
</dbReference>
<protein>
    <submittedName>
        <fullName evidence="2">Uncharacterized protein</fullName>
    </submittedName>
</protein>
<reference evidence="2 3" key="1">
    <citation type="journal article" date="2018" name="Cell">
        <title>The Chara Genome: Secondary Complexity and Implications for Plant Terrestrialization.</title>
        <authorList>
            <person name="Nishiyama T."/>
            <person name="Sakayama H."/>
            <person name="Vries J.D."/>
            <person name="Buschmann H."/>
            <person name="Saint-Marcoux D."/>
            <person name="Ullrich K.K."/>
            <person name="Haas F.B."/>
            <person name="Vanderstraeten L."/>
            <person name="Becker D."/>
            <person name="Lang D."/>
            <person name="Vosolsobe S."/>
            <person name="Rombauts S."/>
            <person name="Wilhelmsson P.K.I."/>
            <person name="Janitza P."/>
            <person name="Kern R."/>
            <person name="Heyl A."/>
            <person name="Rumpler F."/>
            <person name="Villalobos L.I.A.C."/>
            <person name="Clay J.M."/>
            <person name="Skokan R."/>
            <person name="Toyoda A."/>
            <person name="Suzuki Y."/>
            <person name="Kagoshima H."/>
            <person name="Schijlen E."/>
            <person name="Tajeshwar N."/>
            <person name="Catarino B."/>
            <person name="Hetherington A.J."/>
            <person name="Saltykova A."/>
            <person name="Bonnot C."/>
            <person name="Breuninger H."/>
            <person name="Symeonidi A."/>
            <person name="Radhakrishnan G.V."/>
            <person name="Van Nieuwerburgh F."/>
            <person name="Deforce D."/>
            <person name="Chang C."/>
            <person name="Karol K.G."/>
            <person name="Hedrich R."/>
            <person name="Ulvskov P."/>
            <person name="Glockner G."/>
            <person name="Delwiche C.F."/>
            <person name="Petrasek J."/>
            <person name="Van de Peer Y."/>
            <person name="Friml J."/>
            <person name="Beilby M."/>
            <person name="Dolan L."/>
            <person name="Kohara Y."/>
            <person name="Sugano S."/>
            <person name="Fujiyama A."/>
            <person name="Delaux P.-M."/>
            <person name="Quint M."/>
            <person name="TheiBen G."/>
            <person name="Hagemann M."/>
            <person name="Harholt J."/>
            <person name="Dunand C."/>
            <person name="Zachgo S."/>
            <person name="Langdale J."/>
            <person name="Maumus F."/>
            <person name="Straeten D.V.D."/>
            <person name="Gould S.B."/>
            <person name="Rensing S.A."/>
        </authorList>
    </citation>
    <scope>NUCLEOTIDE SEQUENCE [LARGE SCALE GENOMIC DNA]</scope>
    <source>
        <strain evidence="2 3">S276</strain>
    </source>
</reference>
<sequence>MKGGIGGVRSTRHSWGRAIDGLCTTTANPKDVATCRAAGDALLVSRMESGEMCTSSARLSSTWAGPPSSSSSLSGCHSARLCPPASPSPSPSIRTPSRSSSSSSLSFSSVRHRRTWPTSKTSGCAGVRPTDWPTRGHHRSRSNHLAAHVIEHGWSQKLSMASPAGVVGATVVVYDNDVATRDTFPAVVATRDTLFPAIVGRDTGQRMGGTDEEEASLNHLVIERAQGAMHVPIPLLPIESLSSSANSPDSEEEKPGRCPGMGAIERSARPVAGDAIPLLSSFSSSSSSSSSSAAAAATSSLLLAPSSWQSTSRESACYGVGGSGRGGGGTRGRGCGRELLSGSLSLGPCELAGKPLPRRGVRRAEASWWWWSSSALPMVVSVEAMGRGPDGAPEGPGGEKRDGQRPSEDKSVPTERLKDLKFRPIVEGRGEWATDQLITARNDQLDSNLISLGVCSRVLYSLGMYGGLALVGNVLCTISGVDFWGGFDFNPDDFLTGLLYAGPLVALQYVMRQEAVVKKCPVARALDDDIAEYFAGMSMPQLILVVIASSTAEEFFFRSAVQGGISHALQVTGRGVTETTYGMAALT</sequence>
<dbReference type="PANTHER" id="PTHR36736:SF1">
    <property type="entry name" value="OS03G0100030 PROTEIN"/>
    <property type="match status" value="1"/>
</dbReference>
<name>A0A388JTU5_CHABU</name>
<organism evidence="2 3">
    <name type="scientific">Chara braunii</name>
    <name type="common">Braun's stonewort</name>
    <dbReference type="NCBI Taxonomy" id="69332"/>
    <lineage>
        <taxon>Eukaryota</taxon>
        <taxon>Viridiplantae</taxon>
        <taxon>Streptophyta</taxon>
        <taxon>Charophyceae</taxon>
        <taxon>Charales</taxon>
        <taxon>Characeae</taxon>
        <taxon>Chara</taxon>
    </lineage>
</organism>
<evidence type="ECO:0000313" key="3">
    <source>
        <dbReference type="Proteomes" id="UP000265515"/>
    </source>
</evidence>
<feature type="compositionally biased region" description="Basic and acidic residues" evidence="1">
    <location>
        <begin position="397"/>
        <end position="414"/>
    </location>
</feature>
<comment type="caution">
    <text evidence="2">The sequence shown here is derived from an EMBL/GenBank/DDBJ whole genome shotgun (WGS) entry which is preliminary data.</text>
</comment>
<keyword evidence="3" id="KW-1185">Reference proteome</keyword>